<evidence type="ECO:0000313" key="2">
    <source>
        <dbReference type="EMBL" id="BCY29375.1"/>
    </source>
</evidence>
<accession>A0ABM7S7B8</accession>
<reference evidence="2 3" key="1">
    <citation type="submission" date="2021-06" db="EMBL/GenBank/DDBJ databases">
        <title>Whole genome sequences of Flavobacterium sp. KK2020170 and assembly.</title>
        <authorList>
            <person name="Kitahara K."/>
            <person name="Miyoshi S."/>
            <person name="Uesaka K."/>
        </authorList>
    </citation>
    <scope>NUCLEOTIDE SEQUENCE [LARGE SCALE GENOMIC DNA]</scope>
    <source>
        <strain evidence="2 3">KK2020170</strain>
    </source>
</reference>
<proteinExistence type="inferred from homology"/>
<evidence type="ECO:0000256" key="1">
    <source>
        <dbReference type="PIRNR" id="PIRNR005700"/>
    </source>
</evidence>
<gene>
    <name evidence="2" type="primary">pepC</name>
    <name evidence="2" type="ORF">KK2020170_22430</name>
</gene>
<dbReference type="GO" id="GO:0004177">
    <property type="term" value="F:aminopeptidase activity"/>
    <property type="evidence" value="ECO:0007669"/>
    <property type="project" value="UniProtKB-KW"/>
</dbReference>
<sequence>MRKSFLLPIAILSFVCSFSQNYEFKETINLEHLPVISQDKTGTCWSFSTSSFLESEIIRLTGKYIDLSEMYQVRTTYPKKAENYIMRQGKAQFGEGALAHDVINSATQYGLVPVSVFTGLSEDEKIHNHAELEAVLISMLKTYIENPGKKLSPKWKEAVSRVLDVYLGTIPQKFNYEGKEYTPISFMKMTKINPNDYLTVTSFTQAPFYEKFILNIPDNFSNGSLYNLPLNEFITVIDNALEKGYTLSLDADVSEATFSAKYGVAFIPENEEDEKTGLAEIIKEKNITQEYRQQEFENFNTTDDHLMHIVGKLVDQKGNVYYKVKNSWGTNEKRVKNGGYIYMSVAYMKAKAISVLVHKDALDKTIRKKLFL</sequence>
<keyword evidence="1" id="KW-0378">Hydrolase</keyword>
<keyword evidence="1" id="KW-0645">Protease</keyword>
<dbReference type="PROSITE" id="PS00139">
    <property type="entry name" value="THIOL_PROTEASE_CYS"/>
    <property type="match status" value="1"/>
</dbReference>
<dbReference type="SUPFAM" id="SSF54001">
    <property type="entry name" value="Cysteine proteinases"/>
    <property type="match status" value="1"/>
</dbReference>
<comment type="similarity">
    <text evidence="1">Belongs to the peptidase C1 family.</text>
</comment>
<dbReference type="Pfam" id="PF03051">
    <property type="entry name" value="Peptidase_C1_2"/>
    <property type="match status" value="1"/>
</dbReference>
<evidence type="ECO:0000313" key="3">
    <source>
        <dbReference type="Proteomes" id="UP000825258"/>
    </source>
</evidence>
<dbReference type="RefSeq" id="WP_221258460.1">
    <property type="nucleotide sequence ID" value="NZ_AP024749.1"/>
</dbReference>
<dbReference type="Proteomes" id="UP000825258">
    <property type="component" value="Chromosome"/>
</dbReference>
<dbReference type="PIRSF" id="PIRSF005700">
    <property type="entry name" value="PepC"/>
    <property type="match status" value="1"/>
</dbReference>
<dbReference type="EMBL" id="AP024749">
    <property type="protein sequence ID" value="BCY29375.1"/>
    <property type="molecule type" value="Genomic_DNA"/>
</dbReference>
<keyword evidence="1 2" id="KW-0031">Aminopeptidase</keyword>
<dbReference type="InterPro" id="IPR000169">
    <property type="entry name" value="Pept_cys_AS"/>
</dbReference>
<dbReference type="Gene3D" id="3.90.70.10">
    <property type="entry name" value="Cysteine proteinases"/>
    <property type="match status" value="1"/>
</dbReference>
<organism evidence="2 3">
    <name type="scientific">Flavobacterium okayamense</name>
    <dbReference type="NCBI Taxonomy" id="2830782"/>
    <lineage>
        <taxon>Bacteria</taxon>
        <taxon>Pseudomonadati</taxon>
        <taxon>Bacteroidota</taxon>
        <taxon>Flavobacteriia</taxon>
        <taxon>Flavobacteriales</taxon>
        <taxon>Flavobacteriaceae</taxon>
        <taxon>Flavobacterium</taxon>
    </lineage>
</organism>
<dbReference type="InterPro" id="IPR004134">
    <property type="entry name" value="Peptidase_C1B"/>
</dbReference>
<dbReference type="InterPro" id="IPR038765">
    <property type="entry name" value="Papain-like_cys_pep_sf"/>
</dbReference>
<name>A0ABM7S7B8_9FLAO</name>
<keyword evidence="1" id="KW-0788">Thiol protease</keyword>
<keyword evidence="3" id="KW-1185">Reference proteome</keyword>
<protein>
    <recommendedName>
        <fullName evidence="1">Aminopeptidase</fullName>
    </recommendedName>
</protein>